<name>A0A1L2CV47_9CAUD</name>
<evidence type="ECO:0000313" key="1">
    <source>
        <dbReference type="EMBL" id="AMM43910.1"/>
    </source>
</evidence>
<reference evidence="2" key="1">
    <citation type="submission" date="2016-01" db="EMBL/GenBank/DDBJ databases">
        <title>Isolation and Characterization of Enterobacteria phage CBB.</title>
        <authorList>
            <person name="Buttimer C.T.H."/>
            <person name="Hendrix H."/>
            <person name="Alexandre H."/>
            <person name="O'Mahony J."/>
            <person name="Lavigne R."/>
            <person name="Coffey A."/>
        </authorList>
    </citation>
    <scope>NUCLEOTIDE SEQUENCE [LARGE SCALE GENOMIC DNA]</scope>
</reference>
<evidence type="ECO:0000313" key="2">
    <source>
        <dbReference type="Proteomes" id="UP000223891"/>
    </source>
</evidence>
<sequence length="210" mass="25479">MPKKLVYEHGINDSDEPICKQEKINGKWKVIWRCPIYTMWRNILERCYSQKLKDKFPTYKDCTIHEEWLYFSNFKSWVLTQPYQNRDIDKDLLYKNNKHYSPHTCIFVPHEINTFILQSSTIRGDYALGVSYNACRKAKPFYSYISVENKKLHLGVFDNEYEAHLAWQHKKIYFCNQYIEKYTDDKNIILVLEKYRDSIQKDIDENRFTI</sequence>
<proteinExistence type="predicted"/>
<organism evidence="1 2">
    <name type="scientific">Pectobacterium phage vB_PcaM_CBB</name>
    <dbReference type="NCBI Taxonomy" id="2772511"/>
    <lineage>
        <taxon>Viruses</taxon>
        <taxon>Duplodnaviria</taxon>
        <taxon>Heunggongvirae</taxon>
        <taxon>Uroviricota</taxon>
        <taxon>Caudoviricetes</taxon>
        <taxon>Mimasvirus</taxon>
        <taxon>Mimasvirus CBB</taxon>
    </lineage>
</organism>
<evidence type="ECO:0008006" key="3">
    <source>
        <dbReference type="Google" id="ProtNLM"/>
    </source>
</evidence>
<keyword evidence="2" id="KW-1185">Reference proteome</keyword>
<accession>A0A1L2CV47</accession>
<dbReference type="EMBL" id="KU574722">
    <property type="protein sequence ID" value="AMM43910.1"/>
    <property type="molecule type" value="Genomic_DNA"/>
</dbReference>
<protein>
    <recommendedName>
        <fullName evidence="3">DNA binding protein</fullName>
    </recommendedName>
</protein>
<gene>
    <name evidence="1" type="ORF">CBB_347</name>
</gene>
<dbReference type="Proteomes" id="UP000223891">
    <property type="component" value="Segment"/>
</dbReference>